<evidence type="ECO:0000256" key="2">
    <source>
        <dbReference type="ARBA" id="ARBA00022448"/>
    </source>
</evidence>
<evidence type="ECO:0000313" key="7">
    <source>
        <dbReference type="Proteomes" id="UP001224997"/>
    </source>
</evidence>
<comment type="caution">
    <text evidence="6">The sequence shown here is derived from an EMBL/GenBank/DDBJ whole genome shotgun (WGS) entry which is preliminary data.</text>
</comment>
<keyword evidence="5" id="KW-0472">Membrane</keyword>
<proteinExistence type="predicted"/>
<keyword evidence="3" id="KW-1003">Cell membrane</keyword>
<dbReference type="SUPFAM" id="SSF53850">
    <property type="entry name" value="Periplasmic binding protein-like II"/>
    <property type="match status" value="1"/>
</dbReference>
<dbReference type="Pfam" id="PF13379">
    <property type="entry name" value="NMT1_2"/>
    <property type="match status" value="1"/>
</dbReference>
<keyword evidence="2" id="KW-0813">Transport</keyword>
<evidence type="ECO:0000256" key="4">
    <source>
        <dbReference type="ARBA" id="ARBA00022519"/>
    </source>
</evidence>
<comment type="subcellular location">
    <subcellularLocation>
        <location evidence="1">Endomembrane system</location>
    </subcellularLocation>
</comment>
<protein>
    <submittedName>
        <fullName evidence="6">CmpA/NrtA family ABC transporter substrate-binding protein</fullName>
    </submittedName>
</protein>
<name>A0ABT9JAT0_9RHOB</name>
<keyword evidence="4" id="KW-0997">Cell inner membrane</keyword>
<dbReference type="EMBL" id="JAVAMQ010000005">
    <property type="protein sequence ID" value="MDP5306927.1"/>
    <property type="molecule type" value="Genomic_DNA"/>
</dbReference>
<accession>A0ABT9JAT0</accession>
<gene>
    <name evidence="6" type="ORF">Q5Y72_07460</name>
</gene>
<evidence type="ECO:0000256" key="1">
    <source>
        <dbReference type="ARBA" id="ARBA00004308"/>
    </source>
</evidence>
<evidence type="ECO:0000256" key="3">
    <source>
        <dbReference type="ARBA" id="ARBA00022475"/>
    </source>
</evidence>
<organism evidence="6 7">
    <name type="scientific">Paracoccus spongiarum</name>
    <dbReference type="NCBI Taxonomy" id="3064387"/>
    <lineage>
        <taxon>Bacteria</taxon>
        <taxon>Pseudomonadati</taxon>
        <taxon>Pseudomonadota</taxon>
        <taxon>Alphaproteobacteria</taxon>
        <taxon>Rhodobacterales</taxon>
        <taxon>Paracoccaceae</taxon>
        <taxon>Paracoccus</taxon>
    </lineage>
</organism>
<evidence type="ECO:0000313" key="6">
    <source>
        <dbReference type="EMBL" id="MDP5306927.1"/>
    </source>
</evidence>
<dbReference type="PANTHER" id="PTHR30024:SF43">
    <property type="entry name" value="BLL4572 PROTEIN"/>
    <property type="match status" value="1"/>
</dbReference>
<dbReference type="RefSeq" id="WP_305962775.1">
    <property type="nucleotide sequence ID" value="NZ_JAVAMQ010000005.1"/>
</dbReference>
<evidence type="ECO:0000256" key="5">
    <source>
        <dbReference type="ARBA" id="ARBA00023136"/>
    </source>
</evidence>
<keyword evidence="7" id="KW-1185">Reference proteome</keyword>
<dbReference type="Gene3D" id="3.40.190.10">
    <property type="entry name" value="Periplasmic binding protein-like II"/>
    <property type="match status" value="2"/>
</dbReference>
<dbReference type="PANTHER" id="PTHR30024">
    <property type="entry name" value="ALIPHATIC SULFONATES-BINDING PROTEIN-RELATED"/>
    <property type="match status" value="1"/>
</dbReference>
<reference evidence="6 7" key="1">
    <citation type="submission" date="2023-08" db="EMBL/GenBank/DDBJ databases">
        <authorList>
            <person name="Park J.-S."/>
        </authorList>
    </citation>
    <scope>NUCLEOTIDE SEQUENCE [LARGE SCALE GENOMIC DNA]</scope>
    <source>
        <strain evidence="6 7">2205BS29-5</strain>
    </source>
</reference>
<dbReference type="CDD" id="cd13553">
    <property type="entry name" value="PBP2_NrtA_CpmA_like"/>
    <property type="match status" value="1"/>
</dbReference>
<dbReference type="Proteomes" id="UP001224997">
    <property type="component" value="Unassembled WGS sequence"/>
</dbReference>
<dbReference type="InterPro" id="IPR044527">
    <property type="entry name" value="NrtA/CpmA_ABC-bd_dom"/>
</dbReference>
<sequence length="385" mass="41342">MSRAVDLSFIPLLDAAPLIVADRMGFAEEERLAIRLHRARTWSMLRDMLALGQVDAAQMLSAVPIAGRLGLGGAAVDFETALVLSLGGQVIGVSPALADDLRGAGLRIDFRDALAARDALLRARPAGLRFGVPFPFSMHAELLHLWLGDMPGLSTVTVPPPQIAEALLAGEIEAFCVGEPWGSSAVSQRLAELLLPGTAIWTAAPEKVLATRRGWFEANPDRGGALMRAVWRACRWLDQPESRATASEMLARDDALAIEPEVIERALSSRLLLSATGDGVDSPGFIAFHDGAANFPWRSQAAWIGRQMSQRLRLDADAAMRIAQSVWRPDLYRQHLGDVAVLPAASAKVEGACPQPILAGANRGTVLLGRNQFFDGRIFDLLPGG</sequence>